<protein>
    <submittedName>
        <fullName evidence="10">ABC transporter ATP-binding protein/permease</fullName>
    </submittedName>
</protein>
<feature type="transmembrane region" description="Helical" evidence="7">
    <location>
        <begin position="57"/>
        <end position="75"/>
    </location>
</feature>
<gene>
    <name evidence="10" type="ORF">LIQ10_14845</name>
</gene>
<dbReference type="InterPro" id="IPR003439">
    <property type="entry name" value="ABC_transporter-like_ATP-bd"/>
</dbReference>
<dbReference type="PANTHER" id="PTHR24221">
    <property type="entry name" value="ATP-BINDING CASSETTE SUB-FAMILY B"/>
    <property type="match status" value="1"/>
</dbReference>
<dbReference type="PANTHER" id="PTHR24221:SF654">
    <property type="entry name" value="ATP-BINDING CASSETTE SUB-FAMILY B MEMBER 6"/>
    <property type="match status" value="1"/>
</dbReference>
<dbReference type="Pfam" id="PF00005">
    <property type="entry name" value="ABC_tran"/>
    <property type="match status" value="1"/>
</dbReference>
<keyword evidence="5 7" id="KW-1133">Transmembrane helix</keyword>
<dbReference type="Proteomes" id="UP001297422">
    <property type="component" value="Unassembled WGS sequence"/>
</dbReference>
<dbReference type="GO" id="GO:0140359">
    <property type="term" value="F:ABC-type transporter activity"/>
    <property type="evidence" value="ECO:0007669"/>
    <property type="project" value="InterPro"/>
</dbReference>
<evidence type="ECO:0000256" key="3">
    <source>
        <dbReference type="ARBA" id="ARBA00022741"/>
    </source>
</evidence>
<evidence type="ECO:0000256" key="6">
    <source>
        <dbReference type="ARBA" id="ARBA00023136"/>
    </source>
</evidence>
<dbReference type="GO" id="GO:0005524">
    <property type="term" value="F:ATP binding"/>
    <property type="evidence" value="ECO:0007669"/>
    <property type="project" value="UniProtKB-KW"/>
</dbReference>
<keyword evidence="2 7" id="KW-0812">Transmembrane</keyword>
<keyword evidence="4 10" id="KW-0067">ATP-binding</keyword>
<dbReference type="InterPro" id="IPR003593">
    <property type="entry name" value="AAA+_ATPase"/>
</dbReference>
<dbReference type="EMBL" id="JAJBNC010000028">
    <property type="protein sequence ID" value="MCB5494993.1"/>
    <property type="molecule type" value="Genomic_DNA"/>
</dbReference>
<evidence type="ECO:0000256" key="7">
    <source>
        <dbReference type="SAM" id="Phobius"/>
    </source>
</evidence>
<sequence length="585" mass="67645">MKNRREKKYIFQLMLRYKKELILNTVLSFFLLAIYMVTPILEQKIIDEGILSKDYVILLKLVFIAAFIGIVGYFIQYIQMHIQSGVAAAFRSSLKVEALSHALRLKMCYLKKYSMLALMSDANNDVNNMSRVCSSDVIGIFIEFINVIGYFIGLLFLSWKLSLLVLCIVPLKIFISSFCERLSKTWIEKLLQIQKDISRWQSDNYSGVEEIKNWDMYEHIEAQFQVLSKKREQYDKRVAMLTSLDSCLKQGSEKILFTVIYMVAASQIWNDQLTIGTLMAFIQYAGCILTPIDVITALKMVIANIIPSTRDYIEFMNMEEENLHSGNIVAQVPQKIIFNKIHFSYDRQEVLRDFNLVLNRGEKVALVGLNGSGKSTLVNLLLRYYSPQKGNILFDTKDVKEFSLDDYRKKFSIMRQKVFLFNATIQDNIYMFKNEYEKERFSFPEILGFVDDLPQGGQTSVGFDGTQLSGGEKQRVALARCLKKDANILILDEATSNCDVAMENVFIKSIKEDKHDFLICITHNFRILEEFDRIILLKDGKIFADGTFHEISSQIQGMESQVPAEHKKKLRKRIENERENLLQNI</sequence>
<evidence type="ECO:0000256" key="2">
    <source>
        <dbReference type="ARBA" id="ARBA00022692"/>
    </source>
</evidence>
<evidence type="ECO:0000256" key="4">
    <source>
        <dbReference type="ARBA" id="ARBA00022840"/>
    </source>
</evidence>
<organism evidence="10 11">
    <name type="scientific">Mediterraneibacter gnavus</name>
    <name type="common">Ruminococcus gnavus</name>
    <dbReference type="NCBI Taxonomy" id="33038"/>
    <lineage>
        <taxon>Bacteria</taxon>
        <taxon>Bacillati</taxon>
        <taxon>Bacillota</taxon>
        <taxon>Clostridia</taxon>
        <taxon>Lachnospirales</taxon>
        <taxon>Lachnospiraceae</taxon>
        <taxon>Mediterraneibacter</taxon>
    </lineage>
</organism>
<dbReference type="Gene3D" id="1.20.1560.10">
    <property type="entry name" value="ABC transporter type 1, transmembrane domain"/>
    <property type="match status" value="1"/>
</dbReference>
<comment type="subcellular location">
    <subcellularLocation>
        <location evidence="1">Cell membrane</location>
        <topology evidence="1">Multi-pass membrane protein</topology>
    </subcellularLocation>
</comment>
<dbReference type="SMART" id="SM00382">
    <property type="entry name" value="AAA"/>
    <property type="match status" value="1"/>
</dbReference>
<evidence type="ECO:0000259" key="8">
    <source>
        <dbReference type="PROSITE" id="PS50893"/>
    </source>
</evidence>
<comment type="caution">
    <text evidence="10">The sequence shown here is derived from an EMBL/GenBank/DDBJ whole genome shotgun (WGS) entry which is preliminary data.</text>
</comment>
<evidence type="ECO:0000256" key="5">
    <source>
        <dbReference type="ARBA" id="ARBA00022989"/>
    </source>
</evidence>
<reference evidence="10" key="1">
    <citation type="submission" date="2021-10" db="EMBL/GenBank/DDBJ databases">
        <title>Collection of gut derived symbiotic bacterial strains cultured from healthy donors.</title>
        <authorList>
            <person name="Lin H."/>
            <person name="Littmann E."/>
            <person name="Claire K."/>
            <person name="Pamer E."/>
        </authorList>
    </citation>
    <scope>NUCLEOTIDE SEQUENCE</scope>
    <source>
        <strain evidence="10">MSK.23.4</strain>
    </source>
</reference>
<dbReference type="InterPro" id="IPR039421">
    <property type="entry name" value="Type_1_exporter"/>
</dbReference>
<feature type="domain" description="ABC transporter" evidence="8">
    <location>
        <begin position="336"/>
        <end position="564"/>
    </location>
</feature>
<dbReference type="RefSeq" id="WP_173879688.1">
    <property type="nucleotide sequence ID" value="NZ_JAAIMT010000029.1"/>
</dbReference>
<dbReference type="InterPro" id="IPR011527">
    <property type="entry name" value="ABC1_TM_dom"/>
</dbReference>
<dbReference type="Gene3D" id="3.40.50.300">
    <property type="entry name" value="P-loop containing nucleotide triphosphate hydrolases"/>
    <property type="match status" value="1"/>
</dbReference>
<feature type="transmembrane region" description="Helical" evidence="7">
    <location>
        <begin position="21"/>
        <end position="37"/>
    </location>
</feature>
<dbReference type="Pfam" id="PF00664">
    <property type="entry name" value="ABC_membrane"/>
    <property type="match status" value="1"/>
</dbReference>
<accession>A0AAJ1B180</accession>
<dbReference type="GO" id="GO:0034040">
    <property type="term" value="F:ATPase-coupled lipid transmembrane transporter activity"/>
    <property type="evidence" value="ECO:0007669"/>
    <property type="project" value="TreeGrafter"/>
</dbReference>
<dbReference type="GO" id="GO:0016887">
    <property type="term" value="F:ATP hydrolysis activity"/>
    <property type="evidence" value="ECO:0007669"/>
    <property type="project" value="InterPro"/>
</dbReference>
<dbReference type="PROSITE" id="PS50929">
    <property type="entry name" value="ABC_TM1F"/>
    <property type="match status" value="1"/>
</dbReference>
<dbReference type="AlphaFoldDB" id="A0AAJ1B180"/>
<dbReference type="GO" id="GO:0005886">
    <property type="term" value="C:plasma membrane"/>
    <property type="evidence" value="ECO:0007669"/>
    <property type="project" value="UniProtKB-SubCell"/>
</dbReference>
<dbReference type="PROSITE" id="PS50893">
    <property type="entry name" value="ABC_TRANSPORTER_2"/>
    <property type="match status" value="1"/>
</dbReference>
<dbReference type="SUPFAM" id="SSF90123">
    <property type="entry name" value="ABC transporter transmembrane region"/>
    <property type="match status" value="1"/>
</dbReference>
<dbReference type="InterPro" id="IPR017871">
    <property type="entry name" value="ABC_transporter-like_CS"/>
</dbReference>
<evidence type="ECO:0000259" key="9">
    <source>
        <dbReference type="PROSITE" id="PS50929"/>
    </source>
</evidence>
<dbReference type="PROSITE" id="PS00211">
    <property type="entry name" value="ABC_TRANSPORTER_1"/>
    <property type="match status" value="1"/>
</dbReference>
<evidence type="ECO:0000256" key="1">
    <source>
        <dbReference type="ARBA" id="ARBA00004651"/>
    </source>
</evidence>
<dbReference type="CDD" id="cd07346">
    <property type="entry name" value="ABC_6TM_exporters"/>
    <property type="match status" value="1"/>
</dbReference>
<keyword evidence="3" id="KW-0547">Nucleotide-binding</keyword>
<feature type="domain" description="ABC transmembrane type-1" evidence="9">
    <location>
        <begin position="22"/>
        <end position="286"/>
    </location>
</feature>
<dbReference type="InterPro" id="IPR027417">
    <property type="entry name" value="P-loop_NTPase"/>
</dbReference>
<name>A0AAJ1B180_MEDGN</name>
<dbReference type="InterPro" id="IPR036640">
    <property type="entry name" value="ABC1_TM_sf"/>
</dbReference>
<evidence type="ECO:0000313" key="11">
    <source>
        <dbReference type="Proteomes" id="UP001297422"/>
    </source>
</evidence>
<proteinExistence type="predicted"/>
<evidence type="ECO:0000313" key="10">
    <source>
        <dbReference type="EMBL" id="MCB5494993.1"/>
    </source>
</evidence>
<keyword evidence="6 7" id="KW-0472">Membrane</keyword>
<feature type="transmembrane region" description="Helical" evidence="7">
    <location>
        <begin position="137"/>
        <end position="157"/>
    </location>
</feature>
<dbReference type="SUPFAM" id="SSF52540">
    <property type="entry name" value="P-loop containing nucleoside triphosphate hydrolases"/>
    <property type="match status" value="1"/>
</dbReference>